<gene>
    <name evidence="2" type="ordered locus">Os01g0798000</name>
    <name evidence="2" type="ORF">OSNPB_010798000</name>
</gene>
<protein>
    <submittedName>
        <fullName evidence="2">Os01g0798000 protein</fullName>
    </submittedName>
</protein>
<organism evidence="2 3">
    <name type="scientific">Oryza sativa subsp. japonica</name>
    <name type="common">Rice</name>
    <dbReference type="NCBI Taxonomy" id="39947"/>
    <lineage>
        <taxon>Eukaryota</taxon>
        <taxon>Viridiplantae</taxon>
        <taxon>Streptophyta</taxon>
        <taxon>Embryophyta</taxon>
        <taxon>Tracheophyta</taxon>
        <taxon>Spermatophyta</taxon>
        <taxon>Magnoliopsida</taxon>
        <taxon>Liliopsida</taxon>
        <taxon>Poales</taxon>
        <taxon>Poaceae</taxon>
        <taxon>BOP clade</taxon>
        <taxon>Oryzoideae</taxon>
        <taxon>Oryzeae</taxon>
        <taxon>Oryzinae</taxon>
        <taxon>Oryza</taxon>
        <taxon>Oryza sativa</taxon>
    </lineage>
</organism>
<feature type="region of interest" description="Disordered" evidence="1">
    <location>
        <begin position="59"/>
        <end position="78"/>
    </location>
</feature>
<accession>A0A0N7KDW7</accession>
<reference evidence="2 3" key="2">
    <citation type="journal article" date="2013" name="Plant Cell Physiol.">
        <title>Rice Annotation Project Database (RAP-DB): an integrative and interactive database for rice genomics.</title>
        <authorList>
            <person name="Sakai H."/>
            <person name="Lee S.S."/>
            <person name="Tanaka T."/>
            <person name="Numa H."/>
            <person name="Kim J."/>
            <person name="Kawahara Y."/>
            <person name="Wakimoto H."/>
            <person name="Yang C.C."/>
            <person name="Iwamoto M."/>
            <person name="Abe T."/>
            <person name="Yamada Y."/>
            <person name="Muto A."/>
            <person name="Inokuchi H."/>
            <person name="Ikemura T."/>
            <person name="Matsumoto T."/>
            <person name="Sasaki T."/>
            <person name="Itoh T."/>
        </authorList>
    </citation>
    <scope>NUCLEOTIDE SEQUENCE [LARGE SCALE GENOMIC DNA]</scope>
    <source>
        <strain evidence="3">cv. Nipponbare</strain>
    </source>
</reference>
<dbReference type="PaxDb" id="39947-A0A0N7KDW7"/>
<evidence type="ECO:0000313" key="2">
    <source>
        <dbReference type="EMBL" id="BAS74769.1"/>
    </source>
</evidence>
<dbReference type="AlphaFoldDB" id="A0A0N7KDW7"/>
<reference evidence="3" key="1">
    <citation type="journal article" date="2005" name="Nature">
        <title>The map-based sequence of the rice genome.</title>
        <authorList>
            <consortium name="International rice genome sequencing project (IRGSP)"/>
            <person name="Matsumoto T."/>
            <person name="Wu J."/>
            <person name="Kanamori H."/>
            <person name="Katayose Y."/>
            <person name="Fujisawa M."/>
            <person name="Namiki N."/>
            <person name="Mizuno H."/>
            <person name="Yamamoto K."/>
            <person name="Antonio B.A."/>
            <person name="Baba T."/>
            <person name="Sakata K."/>
            <person name="Nagamura Y."/>
            <person name="Aoki H."/>
            <person name="Arikawa K."/>
            <person name="Arita K."/>
            <person name="Bito T."/>
            <person name="Chiden Y."/>
            <person name="Fujitsuka N."/>
            <person name="Fukunaka R."/>
            <person name="Hamada M."/>
            <person name="Harada C."/>
            <person name="Hayashi A."/>
            <person name="Hijishita S."/>
            <person name="Honda M."/>
            <person name="Hosokawa S."/>
            <person name="Ichikawa Y."/>
            <person name="Idonuma A."/>
            <person name="Iijima M."/>
            <person name="Ikeda M."/>
            <person name="Ikeno M."/>
            <person name="Ito K."/>
            <person name="Ito S."/>
            <person name="Ito T."/>
            <person name="Ito Y."/>
            <person name="Ito Y."/>
            <person name="Iwabuchi A."/>
            <person name="Kamiya K."/>
            <person name="Karasawa W."/>
            <person name="Kurita K."/>
            <person name="Katagiri S."/>
            <person name="Kikuta A."/>
            <person name="Kobayashi H."/>
            <person name="Kobayashi N."/>
            <person name="Machita K."/>
            <person name="Maehara T."/>
            <person name="Masukawa M."/>
            <person name="Mizubayashi T."/>
            <person name="Mukai Y."/>
            <person name="Nagasaki H."/>
            <person name="Nagata Y."/>
            <person name="Naito S."/>
            <person name="Nakashima M."/>
            <person name="Nakama Y."/>
            <person name="Nakamichi Y."/>
            <person name="Nakamura M."/>
            <person name="Meguro A."/>
            <person name="Negishi M."/>
            <person name="Ohta I."/>
            <person name="Ohta T."/>
            <person name="Okamoto M."/>
            <person name="Ono N."/>
            <person name="Saji S."/>
            <person name="Sakaguchi M."/>
            <person name="Sakai K."/>
            <person name="Shibata M."/>
            <person name="Shimokawa T."/>
            <person name="Song J."/>
            <person name="Takazaki Y."/>
            <person name="Terasawa K."/>
            <person name="Tsugane M."/>
            <person name="Tsuji K."/>
            <person name="Ueda S."/>
            <person name="Waki K."/>
            <person name="Yamagata H."/>
            <person name="Yamamoto M."/>
            <person name="Yamamoto S."/>
            <person name="Yamane H."/>
            <person name="Yoshiki S."/>
            <person name="Yoshihara R."/>
            <person name="Yukawa K."/>
            <person name="Zhong H."/>
            <person name="Yano M."/>
            <person name="Yuan Q."/>
            <person name="Ouyang S."/>
            <person name="Liu J."/>
            <person name="Jones K.M."/>
            <person name="Gansberger K."/>
            <person name="Moffat K."/>
            <person name="Hill J."/>
            <person name="Bera J."/>
            <person name="Fadrosh D."/>
            <person name="Jin S."/>
            <person name="Johri S."/>
            <person name="Kim M."/>
            <person name="Overton L."/>
            <person name="Reardon M."/>
            <person name="Tsitrin T."/>
            <person name="Vuong H."/>
            <person name="Weaver B."/>
            <person name="Ciecko A."/>
            <person name="Tallon L."/>
            <person name="Jackson J."/>
            <person name="Pai G."/>
            <person name="Aken S.V."/>
            <person name="Utterback T."/>
            <person name="Reidmuller S."/>
            <person name="Feldblyum T."/>
            <person name="Hsiao J."/>
            <person name="Zismann V."/>
            <person name="Iobst S."/>
            <person name="de Vazeille A.R."/>
            <person name="Buell C.R."/>
            <person name="Ying K."/>
            <person name="Li Y."/>
            <person name="Lu T."/>
            <person name="Huang Y."/>
            <person name="Zhao Q."/>
            <person name="Feng Q."/>
            <person name="Zhang L."/>
            <person name="Zhu J."/>
            <person name="Weng Q."/>
            <person name="Mu J."/>
            <person name="Lu Y."/>
            <person name="Fan D."/>
            <person name="Liu Y."/>
            <person name="Guan J."/>
            <person name="Zhang Y."/>
            <person name="Yu S."/>
            <person name="Liu X."/>
            <person name="Zhang Y."/>
            <person name="Hong G."/>
            <person name="Han B."/>
            <person name="Choisne N."/>
            <person name="Demange N."/>
            <person name="Orjeda G."/>
            <person name="Samain S."/>
            <person name="Cattolico L."/>
            <person name="Pelletier E."/>
            <person name="Couloux A."/>
            <person name="Segurens B."/>
            <person name="Wincker P."/>
            <person name="D'Hont A."/>
            <person name="Scarpelli C."/>
            <person name="Weissenbach J."/>
            <person name="Salanoubat M."/>
            <person name="Quetier F."/>
            <person name="Yu Y."/>
            <person name="Kim H.R."/>
            <person name="Rambo T."/>
            <person name="Currie J."/>
            <person name="Collura K."/>
            <person name="Luo M."/>
            <person name="Yang T."/>
            <person name="Ammiraju J.S.S."/>
            <person name="Engler F."/>
            <person name="Soderlund C."/>
            <person name="Wing R.A."/>
            <person name="Palmer L.E."/>
            <person name="de la Bastide M."/>
            <person name="Spiegel L."/>
            <person name="Nascimento L."/>
            <person name="Zutavern T."/>
            <person name="O'Shaughnessy A."/>
            <person name="Dike S."/>
            <person name="Dedhia N."/>
            <person name="Preston R."/>
            <person name="Balija V."/>
            <person name="McCombie W.R."/>
            <person name="Chow T."/>
            <person name="Chen H."/>
            <person name="Chung M."/>
            <person name="Chen C."/>
            <person name="Shaw J."/>
            <person name="Wu H."/>
            <person name="Hsiao K."/>
            <person name="Chao Y."/>
            <person name="Chu M."/>
            <person name="Cheng C."/>
            <person name="Hour A."/>
            <person name="Lee P."/>
            <person name="Lin S."/>
            <person name="Lin Y."/>
            <person name="Liou J."/>
            <person name="Liu S."/>
            <person name="Hsing Y."/>
            <person name="Raghuvanshi S."/>
            <person name="Mohanty A."/>
            <person name="Bharti A.K."/>
            <person name="Gaur A."/>
            <person name="Gupta V."/>
            <person name="Kumar D."/>
            <person name="Ravi V."/>
            <person name="Vij S."/>
            <person name="Kapur A."/>
            <person name="Khurana P."/>
            <person name="Khurana P."/>
            <person name="Khurana J.P."/>
            <person name="Tyagi A.K."/>
            <person name="Gaikwad K."/>
            <person name="Singh A."/>
            <person name="Dalal V."/>
            <person name="Srivastava S."/>
            <person name="Dixit A."/>
            <person name="Pal A.K."/>
            <person name="Ghazi I.A."/>
            <person name="Yadav M."/>
            <person name="Pandit A."/>
            <person name="Bhargava A."/>
            <person name="Sureshbabu K."/>
            <person name="Batra K."/>
            <person name="Sharma T.R."/>
            <person name="Mohapatra T."/>
            <person name="Singh N.K."/>
            <person name="Messing J."/>
            <person name="Nelson A.B."/>
            <person name="Fuks G."/>
            <person name="Kavchok S."/>
            <person name="Keizer G."/>
            <person name="Linton E."/>
            <person name="Llaca V."/>
            <person name="Song R."/>
            <person name="Tanyolac B."/>
            <person name="Young S."/>
            <person name="Ho-Il K."/>
            <person name="Hahn J.H."/>
            <person name="Sangsakoo G."/>
            <person name="Vanavichit A."/>
            <person name="de Mattos Luiz.A.T."/>
            <person name="Zimmer P.D."/>
            <person name="Malone G."/>
            <person name="Dellagostin O."/>
            <person name="de Oliveira A.C."/>
            <person name="Bevan M."/>
            <person name="Bancroft I."/>
            <person name="Minx P."/>
            <person name="Cordum H."/>
            <person name="Wilson R."/>
            <person name="Cheng Z."/>
            <person name="Jin W."/>
            <person name="Jiang J."/>
            <person name="Leong S.A."/>
            <person name="Iwama H."/>
            <person name="Gojobori T."/>
            <person name="Itoh T."/>
            <person name="Niimura Y."/>
            <person name="Fujii Y."/>
            <person name="Habara T."/>
            <person name="Sakai H."/>
            <person name="Sato Y."/>
            <person name="Wilson G."/>
            <person name="Kumar K."/>
            <person name="McCouch S."/>
            <person name="Juretic N."/>
            <person name="Hoen D."/>
            <person name="Wright S."/>
            <person name="Bruskiewich R."/>
            <person name="Bureau T."/>
            <person name="Miyao A."/>
            <person name="Hirochika H."/>
            <person name="Nishikawa T."/>
            <person name="Kadowaki K."/>
            <person name="Sugiura M."/>
            <person name="Burr B."/>
            <person name="Sasaki T."/>
        </authorList>
    </citation>
    <scope>NUCLEOTIDE SEQUENCE [LARGE SCALE GENOMIC DNA]</scope>
    <source>
        <strain evidence="3">cv. Nipponbare</strain>
    </source>
</reference>
<reference evidence="2 3" key="3">
    <citation type="journal article" date="2013" name="Rice">
        <title>Improvement of the Oryza sativa Nipponbare reference genome using next generation sequence and optical map data.</title>
        <authorList>
            <person name="Kawahara Y."/>
            <person name="de la Bastide M."/>
            <person name="Hamilton J.P."/>
            <person name="Kanamori H."/>
            <person name="McCombie W.R."/>
            <person name="Ouyang S."/>
            <person name="Schwartz D.C."/>
            <person name="Tanaka T."/>
            <person name="Wu J."/>
            <person name="Zhou S."/>
            <person name="Childs K.L."/>
            <person name="Davidson R.M."/>
            <person name="Lin H."/>
            <person name="Quesada-Ocampo L."/>
            <person name="Vaillancourt B."/>
            <person name="Sakai H."/>
            <person name="Lee S.S."/>
            <person name="Kim J."/>
            <person name="Numa H."/>
            <person name="Itoh T."/>
            <person name="Buell C.R."/>
            <person name="Matsumoto T."/>
        </authorList>
    </citation>
    <scope>NUCLEOTIDE SEQUENCE [LARGE SCALE GENOMIC DNA]</scope>
    <source>
        <strain evidence="3">cv. Nipponbare</strain>
    </source>
</reference>
<sequence length="78" mass="8269">MAVPTGEVWRSRRAAAMRSEEMAVDEMVGGGVGRWIHEKTTAAAGTVSAGRWCRTMAPGESCGAASSTTTKRRWVAGK</sequence>
<evidence type="ECO:0000256" key="1">
    <source>
        <dbReference type="SAM" id="MobiDB-lite"/>
    </source>
</evidence>
<name>A0A0N7KDW7_ORYSJ</name>
<dbReference type="Proteomes" id="UP000059680">
    <property type="component" value="Chromosome 1"/>
</dbReference>
<keyword evidence="3" id="KW-1185">Reference proteome</keyword>
<dbReference type="InParanoid" id="A0A0N7KDW7"/>
<dbReference type="EMBL" id="AP014957">
    <property type="protein sequence ID" value="BAS74769.1"/>
    <property type="molecule type" value="Genomic_DNA"/>
</dbReference>
<proteinExistence type="predicted"/>
<evidence type="ECO:0000313" key="3">
    <source>
        <dbReference type="Proteomes" id="UP000059680"/>
    </source>
</evidence>